<dbReference type="OrthoDB" id="198885at2759"/>
<proteinExistence type="predicted"/>
<reference evidence="2" key="1">
    <citation type="journal article" date="2020" name="Nat. Commun.">
        <title>Large-scale genome sequencing of mycorrhizal fungi provides insights into the early evolution of symbiotic traits.</title>
        <authorList>
            <person name="Miyauchi S."/>
            <person name="Kiss E."/>
            <person name="Kuo A."/>
            <person name="Drula E."/>
            <person name="Kohler A."/>
            <person name="Sanchez-Garcia M."/>
            <person name="Morin E."/>
            <person name="Andreopoulos B."/>
            <person name="Barry K.W."/>
            <person name="Bonito G."/>
            <person name="Buee M."/>
            <person name="Carver A."/>
            <person name="Chen C."/>
            <person name="Cichocki N."/>
            <person name="Clum A."/>
            <person name="Culley D."/>
            <person name="Crous P.W."/>
            <person name="Fauchery L."/>
            <person name="Girlanda M."/>
            <person name="Hayes R.D."/>
            <person name="Keri Z."/>
            <person name="LaButti K."/>
            <person name="Lipzen A."/>
            <person name="Lombard V."/>
            <person name="Magnuson J."/>
            <person name="Maillard F."/>
            <person name="Murat C."/>
            <person name="Nolan M."/>
            <person name="Ohm R.A."/>
            <person name="Pangilinan J."/>
            <person name="Pereira M.F."/>
            <person name="Perotto S."/>
            <person name="Peter M."/>
            <person name="Pfister S."/>
            <person name="Riley R."/>
            <person name="Sitrit Y."/>
            <person name="Stielow J.B."/>
            <person name="Szollosi G."/>
            <person name="Zifcakova L."/>
            <person name="Stursova M."/>
            <person name="Spatafora J.W."/>
            <person name="Tedersoo L."/>
            <person name="Vaario L.M."/>
            <person name="Yamada A."/>
            <person name="Yan M."/>
            <person name="Wang P."/>
            <person name="Xu J."/>
            <person name="Bruns T."/>
            <person name="Baldrian P."/>
            <person name="Vilgalys R."/>
            <person name="Dunand C."/>
            <person name="Henrissat B."/>
            <person name="Grigoriev I.V."/>
            <person name="Hibbett D."/>
            <person name="Nagy L.G."/>
            <person name="Martin F.M."/>
        </authorList>
    </citation>
    <scope>NUCLEOTIDE SEQUENCE</scope>
    <source>
        <strain evidence="2">UP504</strain>
    </source>
</reference>
<feature type="region of interest" description="Disordered" evidence="1">
    <location>
        <begin position="1"/>
        <end position="32"/>
    </location>
</feature>
<organism evidence="2 3">
    <name type="scientific">Hydnum rufescens UP504</name>
    <dbReference type="NCBI Taxonomy" id="1448309"/>
    <lineage>
        <taxon>Eukaryota</taxon>
        <taxon>Fungi</taxon>
        <taxon>Dikarya</taxon>
        <taxon>Basidiomycota</taxon>
        <taxon>Agaricomycotina</taxon>
        <taxon>Agaricomycetes</taxon>
        <taxon>Cantharellales</taxon>
        <taxon>Hydnaceae</taxon>
        <taxon>Hydnum</taxon>
    </lineage>
</organism>
<evidence type="ECO:0000313" key="2">
    <source>
        <dbReference type="EMBL" id="KAF9518266.1"/>
    </source>
</evidence>
<sequence>MAEAAHRFLSHSPPSSRSFAPSQSSHSPTTLLVSPLGQDTFGTLIQEQTASMGMRTDGFLHTNMRKSPVCNMVLSEDGGLVGGVADFSALSAFGSGEVLEVLSHHRPRLVALDGNLSEDDLTDVVKHCIGRSIPSQPFMSSDRRLYQYLLLILR</sequence>
<dbReference type="Gene3D" id="3.40.1190.20">
    <property type="match status" value="1"/>
</dbReference>
<evidence type="ECO:0000313" key="3">
    <source>
        <dbReference type="Proteomes" id="UP000886523"/>
    </source>
</evidence>
<dbReference type="AlphaFoldDB" id="A0A9P6B8K8"/>
<dbReference type="EMBL" id="MU128926">
    <property type="protein sequence ID" value="KAF9518266.1"/>
    <property type="molecule type" value="Genomic_DNA"/>
</dbReference>
<protein>
    <submittedName>
        <fullName evidence="2">Uncharacterized protein</fullName>
    </submittedName>
</protein>
<evidence type="ECO:0000256" key="1">
    <source>
        <dbReference type="SAM" id="MobiDB-lite"/>
    </source>
</evidence>
<comment type="caution">
    <text evidence="2">The sequence shown here is derived from an EMBL/GenBank/DDBJ whole genome shotgun (WGS) entry which is preliminary data.</text>
</comment>
<dbReference type="InterPro" id="IPR029056">
    <property type="entry name" value="Ribokinase-like"/>
</dbReference>
<dbReference type="Proteomes" id="UP000886523">
    <property type="component" value="Unassembled WGS sequence"/>
</dbReference>
<feature type="compositionally biased region" description="Low complexity" evidence="1">
    <location>
        <begin position="10"/>
        <end position="28"/>
    </location>
</feature>
<name>A0A9P6B8K8_9AGAM</name>
<gene>
    <name evidence="2" type="ORF">BS47DRAFT_331391</name>
</gene>
<accession>A0A9P6B8K8</accession>
<keyword evidence="3" id="KW-1185">Reference proteome</keyword>